<accession>A0A0F3GMI5</accession>
<dbReference type="InterPro" id="IPR001633">
    <property type="entry name" value="EAL_dom"/>
</dbReference>
<keyword evidence="3" id="KW-1185">Reference proteome</keyword>
<evidence type="ECO:0000259" key="1">
    <source>
        <dbReference type="PROSITE" id="PS50883"/>
    </source>
</evidence>
<evidence type="ECO:0000313" key="2">
    <source>
        <dbReference type="EMBL" id="KJU83027.1"/>
    </source>
</evidence>
<comment type="caution">
    <text evidence="2">The sequence shown here is derived from an EMBL/GenBank/DDBJ whole genome shotgun (WGS) entry which is preliminary data.</text>
</comment>
<organism evidence="2 3">
    <name type="scientific">Candidatus Magnetobacterium bavaricum</name>
    <dbReference type="NCBI Taxonomy" id="29290"/>
    <lineage>
        <taxon>Bacteria</taxon>
        <taxon>Pseudomonadati</taxon>
        <taxon>Nitrospirota</taxon>
        <taxon>Thermodesulfovibrionia</taxon>
        <taxon>Thermodesulfovibrionales</taxon>
        <taxon>Candidatus Magnetobacteriaceae</taxon>
        <taxon>Candidatus Magnetobacterium</taxon>
    </lineage>
</organism>
<dbReference type="Gene3D" id="3.20.20.450">
    <property type="entry name" value="EAL domain"/>
    <property type="match status" value="1"/>
</dbReference>
<dbReference type="GO" id="GO:0071111">
    <property type="term" value="F:cyclic-guanylate-specific phosphodiesterase activity"/>
    <property type="evidence" value="ECO:0007669"/>
    <property type="project" value="InterPro"/>
</dbReference>
<dbReference type="InterPro" id="IPR050706">
    <property type="entry name" value="Cyclic-di-GMP_PDE-like"/>
</dbReference>
<dbReference type="AlphaFoldDB" id="A0A0F3GMI5"/>
<name>A0A0F3GMI5_9BACT</name>
<protein>
    <submittedName>
        <fullName evidence="2">Diguanylate cyclase/phosphodiesterase with PAS/PAC sensor(S)</fullName>
    </submittedName>
</protein>
<sequence length="284" mass="32714">MYNAKTSFVSSFLFFDESMDGNLRERDTLEEDLRYAVTNNQFVLHYQPMIDLRTNKITGVEALIRWNHLIFGMIYPDKFIPLAEETGLIIDIDKWVIKTVIEQNTLWHENGLPLLNIAVNVTCNQFQQDDFVDNVIGLLSDGHMGHKFFELEINECIANQDIERTISVLNQLNNVGIKVSMDEFGAGYSSLIYLKRLPFHKIKLDKFFVTDITHNQDAFIIVKTIIDMAHNLKKPIIAEGVETQEQLDLLKSLNCDEAQGFLLCKPMSAKEFMIFARDKVLQES</sequence>
<dbReference type="Pfam" id="PF00563">
    <property type="entry name" value="EAL"/>
    <property type="match status" value="1"/>
</dbReference>
<dbReference type="PROSITE" id="PS50883">
    <property type="entry name" value="EAL"/>
    <property type="match status" value="1"/>
</dbReference>
<dbReference type="PANTHER" id="PTHR33121:SF71">
    <property type="entry name" value="OXYGEN SENSOR PROTEIN DOSP"/>
    <property type="match status" value="1"/>
</dbReference>
<dbReference type="InterPro" id="IPR035919">
    <property type="entry name" value="EAL_sf"/>
</dbReference>
<dbReference type="SMART" id="SM00052">
    <property type="entry name" value="EAL"/>
    <property type="match status" value="1"/>
</dbReference>
<dbReference type="PANTHER" id="PTHR33121">
    <property type="entry name" value="CYCLIC DI-GMP PHOSPHODIESTERASE PDEF"/>
    <property type="match status" value="1"/>
</dbReference>
<reference evidence="2 3" key="1">
    <citation type="submission" date="2015-02" db="EMBL/GenBank/DDBJ databases">
        <title>Single-cell genomics of uncultivated deep-branching MTB reveals a conserved set of magnetosome genes.</title>
        <authorList>
            <person name="Kolinko S."/>
            <person name="Richter M."/>
            <person name="Glockner F.O."/>
            <person name="Brachmann A."/>
            <person name="Schuler D."/>
        </authorList>
    </citation>
    <scope>NUCLEOTIDE SEQUENCE [LARGE SCALE GENOMIC DNA]</scope>
    <source>
        <strain evidence="2">TM-1</strain>
    </source>
</reference>
<dbReference type="CDD" id="cd01948">
    <property type="entry name" value="EAL"/>
    <property type="match status" value="1"/>
</dbReference>
<dbReference type="Proteomes" id="UP000033423">
    <property type="component" value="Unassembled WGS sequence"/>
</dbReference>
<dbReference type="SUPFAM" id="SSF141868">
    <property type="entry name" value="EAL domain-like"/>
    <property type="match status" value="1"/>
</dbReference>
<gene>
    <name evidence="2" type="ORF">MBAV_004779</name>
</gene>
<evidence type="ECO:0000313" key="3">
    <source>
        <dbReference type="Proteomes" id="UP000033423"/>
    </source>
</evidence>
<dbReference type="EMBL" id="LACI01002074">
    <property type="protein sequence ID" value="KJU83027.1"/>
    <property type="molecule type" value="Genomic_DNA"/>
</dbReference>
<feature type="domain" description="EAL" evidence="1">
    <location>
        <begin position="26"/>
        <end position="280"/>
    </location>
</feature>
<proteinExistence type="predicted"/>